<dbReference type="AlphaFoldDB" id="A0A172ZLB7"/>
<sequence length="91" mass="10375">MARTQTQKAIRKALRSGSIAPTLERRSNQEYAAISQHTRITPSKQERMQKIKHKKQILRDDASFFMPFIPSSTYGSIPVNQIAESPVYIAQ</sequence>
<dbReference type="KEGG" id="pbv:AR543_19175"/>
<organism evidence="2 3">
    <name type="scientific">Paenibacillus bovis</name>
    <dbReference type="NCBI Taxonomy" id="1616788"/>
    <lineage>
        <taxon>Bacteria</taxon>
        <taxon>Bacillati</taxon>
        <taxon>Bacillota</taxon>
        <taxon>Bacilli</taxon>
        <taxon>Bacillales</taxon>
        <taxon>Paenibacillaceae</taxon>
        <taxon>Paenibacillus</taxon>
    </lineage>
</organism>
<protein>
    <submittedName>
        <fullName evidence="2">Uncharacterized protein</fullName>
    </submittedName>
</protein>
<keyword evidence="3" id="KW-1185">Reference proteome</keyword>
<gene>
    <name evidence="2" type="ORF">AR543_19175</name>
</gene>
<evidence type="ECO:0000313" key="3">
    <source>
        <dbReference type="Proteomes" id="UP000078148"/>
    </source>
</evidence>
<evidence type="ECO:0000256" key="1">
    <source>
        <dbReference type="SAM" id="MobiDB-lite"/>
    </source>
</evidence>
<reference evidence="2 3" key="2">
    <citation type="journal article" date="2016" name="Int. J. Syst. Evol. Microbiol.">
        <title>Paenibacillus bovis sp. nov., isolated from raw yak (Bos grunniens) milk.</title>
        <authorList>
            <person name="Gao C."/>
            <person name="Han J."/>
            <person name="Liu Z."/>
            <person name="Xu X."/>
            <person name="Hang F."/>
            <person name="Wu Z."/>
        </authorList>
    </citation>
    <scope>NUCLEOTIDE SEQUENCE [LARGE SCALE GENOMIC DNA]</scope>
    <source>
        <strain evidence="2 3">BD3526</strain>
    </source>
</reference>
<name>A0A172ZLB7_9BACL</name>
<accession>A0A172ZLB7</accession>
<dbReference type="Proteomes" id="UP000078148">
    <property type="component" value="Chromosome"/>
</dbReference>
<dbReference type="RefSeq" id="WP_060536024.1">
    <property type="nucleotide sequence ID" value="NZ_CP013023.1"/>
</dbReference>
<dbReference type="EMBL" id="CP013023">
    <property type="protein sequence ID" value="ANF97930.1"/>
    <property type="molecule type" value="Genomic_DNA"/>
</dbReference>
<proteinExistence type="predicted"/>
<reference evidence="3" key="1">
    <citation type="submission" date="2015-10" db="EMBL/GenBank/DDBJ databases">
        <title>Genome of Paenibacillus bovis sp. nov.</title>
        <authorList>
            <person name="Wu Z."/>
            <person name="Gao C."/>
            <person name="Liu Z."/>
            <person name="Zheng H."/>
        </authorList>
    </citation>
    <scope>NUCLEOTIDE SEQUENCE [LARGE SCALE GENOMIC DNA]</scope>
    <source>
        <strain evidence="3">BD3526</strain>
    </source>
</reference>
<evidence type="ECO:0000313" key="2">
    <source>
        <dbReference type="EMBL" id="ANF97930.1"/>
    </source>
</evidence>
<feature type="region of interest" description="Disordered" evidence="1">
    <location>
        <begin position="1"/>
        <end position="47"/>
    </location>
</feature>